<evidence type="ECO:0000313" key="2">
    <source>
        <dbReference type="Proteomes" id="UP001497535"/>
    </source>
</evidence>
<dbReference type="EMBL" id="CAVMJV010000195">
    <property type="protein sequence ID" value="CAK5123656.1"/>
    <property type="molecule type" value="Genomic_DNA"/>
</dbReference>
<proteinExistence type="predicted"/>
<evidence type="ECO:0000313" key="1">
    <source>
        <dbReference type="EMBL" id="CAK5123656.1"/>
    </source>
</evidence>
<gene>
    <name evidence="1" type="ORF">MENTE1834_LOCUS47524</name>
</gene>
<protein>
    <submittedName>
        <fullName evidence="1">Uncharacterized protein</fullName>
    </submittedName>
</protein>
<accession>A0ACB1B8E1</accession>
<name>A0ACB1B8E1_MELEN</name>
<organism evidence="1 2">
    <name type="scientific">Meloidogyne enterolobii</name>
    <name type="common">Root-knot nematode worm</name>
    <name type="synonym">Meloidogyne mayaguensis</name>
    <dbReference type="NCBI Taxonomy" id="390850"/>
    <lineage>
        <taxon>Eukaryota</taxon>
        <taxon>Metazoa</taxon>
        <taxon>Ecdysozoa</taxon>
        <taxon>Nematoda</taxon>
        <taxon>Chromadorea</taxon>
        <taxon>Rhabditida</taxon>
        <taxon>Tylenchina</taxon>
        <taxon>Tylenchomorpha</taxon>
        <taxon>Tylenchoidea</taxon>
        <taxon>Meloidogynidae</taxon>
        <taxon>Meloidogyninae</taxon>
        <taxon>Meloidogyne</taxon>
    </lineage>
</organism>
<keyword evidence="2" id="KW-1185">Reference proteome</keyword>
<comment type="caution">
    <text evidence="1">The sequence shown here is derived from an EMBL/GenBank/DDBJ whole genome shotgun (WGS) entry which is preliminary data.</text>
</comment>
<dbReference type="Proteomes" id="UP001497535">
    <property type="component" value="Unassembled WGS sequence"/>
</dbReference>
<reference evidence="1" key="1">
    <citation type="submission" date="2023-11" db="EMBL/GenBank/DDBJ databases">
        <authorList>
            <person name="Poullet M."/>
        </authorList>
    </citation>
    <scope>NUCLEOTIDE SEQUENCE</scope>
    <source>
        <strain evidence="1">E1834</strain>
    </source>
</reference>
<sequence length="94" mass="11239">MPFQPLKEYIDKNNTDRILVFHPREKVVKRGFDVSPTELKTFLLKYHSNPTLWFRGQLIKYIWRENELTLNATNQSVSRIPFECGKINFVKLIK</sequence>